<dbReference type="AlphaFoldDB" id="A0A6B9ZA98"/>
<dbReference type="SUPFAM" id="SSF117074">
    <property type="entry name" value="Hypothetical protein PA1324"/>
    <property type="match status" value="1"/>
</dbReference>
<gene>
    <name evidence="2" type="ORF">GWR21_06655</name>
</gene>
<keyword evidence="2" id="KW-0378">Hydrolase</keyword>
<feature type="chain" id="PRO_5025549574" evidence="1">
    <location>
        <begin position="22"/>
        <end position="201"/>
    </location>
</feature>
<dbReference type="Gene3D" id="2.60.40.1120">
    <property type="entry name" value="Carboxypeptidase-like, regulatory domain"/>
    <property type="match status" value="1"/>
</dbReference>
<evidence type="ECO:0000313" key="3">
    <source>
        <dbReference type="Proteomes" id="UP000476411"/>
    </source>
</evidence>
<name>A0A6B9ZA98_9BACT</name>
<dbReference type="GO" id="GO:0004180">
    <property type="term" value="F:carboxypeptidase activity"/>
    <property type="evidence" value="ECO:0007669"/>
    <property type="project" value="UniProtKB-KW"/>
</dbReference>
<evidence type="ECO:0000313" key="2">
    <source>
        <dbReference type="EMBL" id="QHS59272.1"/>
    </source>
</evidence>
<dbReference type="EMBL" id="CP048113">
    <property type="protein sequence ID" value="QHS59272.1"/>
    <property type="molecule type" value="Genomic_DNA"/>
</dbReference>
<keyword evidence="2" id="KW-0121">Carboxypeptidase</keyword>
<evidence type="ECO:0000256" key="1">
    <source>
        <dbReference type="SAM" id="SignalP"/>
    </source>
</evidence>
<protein>
    <submittedName>
        <fullName evidence="2">Carboxypeptidase regulatory-like domain-containing protein</fullName>
    </submittedName>
</protein>
<reference evidence="2 3" key="1">
    <citation type="submission" date="2020-01" db="EMBL/GenBank/DDBJ databases">
        <title>Complete genome sequence of Chitinophaga sp. H33E-04 isolated from quinoa roots.</title>
        <authorList>
            <person name="Weon H.-Y."/>
            <person name="Lee S.A."/>
        </authorList>
    </citation>
    <scope>NUCLEOTIDE SEQUENCE [LARGE SCALE GENOMIC DNA]</scope>
    <source>
        <strain evidence="2 3">H33E-04</strain>
    </source>
</reference>
<dbReference type="RefSeq" id="WP_162330969.1">
    <property type="nucleotide sequence ID" value="NZ_CP048113.1"/>
</dbReference>
<dbReference type="KEGG" id="chih:GWR21_06655"/>
<keyword evidence="2" id="KW-0645">Protease</keyword>
<feature type="signal peptide" evidence="1">
    <location>
        <begin position="1"/>
        <end position="21"/>
    </location>
</feature>
<accession>A0A6B9ZA98</accession>
<organism evidence="2 3">
    <name type="scientific">Chitinophaga agri</name>
    <dbReference type="NCBI Taxonomy" id="2703787"/>
    <lineage>
        <taxon>Bacteria</taxon>
        <taxon>Pseudomonadati</taxon>
        <taxon>Bacteroidota</taxon>
        <taxon>Chitinophagia</taxon>
        <taxon>Chitinophagales</taxon>
        <taxon>Chitinophagaceae</taxon>
        <taxon>Chitinophaga</taxon>
    </lineage>
</organism>
<proteinExistence type="predicted"/>
<sequence>MRIATSVLTMAFVCLTGMSFAQRGPKPPKVIYPEFAFDSLTAREQLKRGTGTIQGIAFTKEKNNMGFKAPLGSRIYATNTKIVLFPVTPYFEAWRELRRKKEGKKTYVYMSNEAYRFRLETTTDNYGNFTFTEMKPGRYFLQAIVGWSTTHATNVYTGSGYNGYGRTDYYTPQYYSVSHSDRIEEYVEIKESGEVVRVKLH</sequence>
<keyword evidence="3" id="KW-1185">Reference proteome</keyword>
<dbReference type="Proteomes" id="UP000476411">
    <property type="component" value="Chromosome"/>
</dbReference>
<keyword evidence="1" id="KW-0732">Signal</keyword>